<dbReference type="GeneID" id="18238556"/>
<protein>
    <submittedName>
        <fullName evidence="2">Uncharacterized protein</fullName>
    </submittedName>
</protein>
<reference evidence="2 3" key="1">
    <citation type="submission" date="2009-12" db="EMBL/GenBank/DDBJ databases">
        <title>The draft genome of Batrachochytrium dendrobatidis.</title>
        <authorList>
            <consortium name="US DOE Joint Genome Institute (JGI-PGF)"/>
            <person name="Kuo A."/>
            <person name="Salamov A."/>
            <person name="Schmutz J."/>
            <person name="Lucas S."/>
            <person name="Pitluck S."/>
            <person name="Rosenblum E."/>
            <person name="Stajich J."/>
            <person name="Eisen M."/>
            <person name="Grigoriev I.V."/>
        </authorList>
    </citation>
    <scope>NUCLEOTIDE SEQUENCE [LARGE SCALE GENOMIC DNA]</scope>
    <source>
        <strain evidence="3">JAM81 / FGSC 10211</strain>
    </source>
</reference>
<accession>F4P209</accession>
<dbReference type="InParanoid" id="F4P209"/>
<dbReference type="Pfam" id="PF14929">
    <property type="entry name" value="TAF1_subA"/>
    <property type="match status" value="1"/>
</dbReference>
<dbReference type="HOGENOM" id="CLU_528892_0_0_1"/>
<dbReference type="InterPro" id="IPR039495">
    <property type="entry name" value="TAF1A"/>
</dbReference>
<proteinExistence type="predicted"/>
<feature type="compositionally biased region" description="Basic residues" evidence="1">
    <location>
        <begin position="502"/>
        <end position="515"/>
    </location>
</feature>
<evidence type="ECO:0000313" key="3">
    <source>
        <dbReference type="Proteomes" id="UP000007241"/>
    </source>
</evidence>
<sequence length="515" mass="60012">MFEAFLAQPGNRSINRHLHDTLLQTVRMELLGSKSPDQAAKLVSFLLQTWRMPTLSEPIPGRATAIEMAWKTGIHILRSKASSRDCLEENTMQSDLAVESDEHTTAAETEMAKKIISFLFSVTTVESKQKSRELVLEWALYCIRFGNLKPAYERLERYIGSTATRYFELCYVKFTAHYIFGSLIALHPYNEHSLLIGCAGIISFLIWKQEGSYLTDTHFFRQATSHLEESLLLDPTADMFSLLLETMYKFDHQFATLEALLVRMHISNPDNPNTARRLLEFYRMPDQEDIYKQKWVTYAEKLLELDPLMDPAVALEPLVSFYKSTNSPESIVKILSNRLDYGMGTTWMWEELCNHLDADSIDPNHWEDRIQWWPALHFYETPPLVPQELFDYLIQFIITLPNRCGAKVYIKLSITERRGIQLQFAQKTFKTEWLYKNLGIPWNLGFENRQFNIKTILTKRISTYQKKSGIFPPLKLATKLRRMPPKKESLRQSTRISDKRQERRSRKANAAKSRK</sequence>
<keyword evidence="3" id="KW-1185">Reference proteome</keyword>
<dbReference type="STRING" id="684364.F4P209"/>
<dbReference type="GO" id="GO:0006360">
    <property type="term" value="P:transcription by RNA polymerase I"/>
    <property type="evidence" value="ECO:0007669"/>
    <property type="project" value="InterPro"/>
</dbReference>
<dbReference type="EMBL" id="GL882883">
    <property type="protein sequence ID" value="EGF81030.1"/>
    <property type="molecule type" value="Genomic_DNA"/>
</dbReference>
<gene>
    <name evidence="2" type="ORF">BATDEDRAFT_24658</name>
</gene>
<feature type="compositionally biased region" description="Basic and acidic residues" evidence="1">
    <location>
        <begin position="485"/>
        <end position="501"/>
    </location>
</feature>
<evidence type="ECO:0000256" key="1">
    <source>
        <dbReference type="SAM" id="MobiDB-lite"/>
    </source>
</evidence>
<dbReference type="PANTHER" id="PTHR32122">
    <property type="entry name" value="TATA BOX-BINDING PROTEIN ASSOCIATED FACTOR RNA POLYMERASE I SUBUNIT A"/>
    <property type="match status" value="1"/>
</dbReference>
<organism evidence="2 3">
    <name type="scientific">Batrachochytrium dendrobatidis (strain JAM81 / FGSC 10211)</name>
    <name type="common">Frog chytrid fungus</name>
    <dbReference type="NCBI Taxonomy" id="684364"/>
    <lineage>
        <taxon>Eukaryota</taxon>
        <taxon>Fungi</taxon>
        <taxon>Fungi incertae sedis</taxon>
        <taxon>Chytridiomycota</taxon>
        <taxon>Chytridiomycota incertae sedis</taxon>
        <taxon>Chytridiomycetes</taxon>
        <taxon>Rhizophydiales</taxon>
        <taxon>Rhizophydiales incertae sedis</taxon>
        <taxon>Batrachochytrium</taxon>
    </lineage>
</organism>
<feature type="region of interest" description="Disordered" evidence="1">
    <location>
        <begin position="482"/>
        <end position="515"/>
    </location>
</feature>
<dbReference type="Proteomes" id="UP000007241">
    <property type="component" value="Unassembled WGS sequence"/>
</dbReference>
<dbReference type="OrthoDB" id="2159786at2759"/>
<name>F4P209_BATDJ</name>
<dbReference type="InterPro" id="IPR052669">
    <property type="entry name" value="SL1/TIF-IB_Component"/>
</dbReference>
<dbReference type="PANTHER" id="PTHR32122:SF1">
    <property type="entry name" value="TATA BOX-BINDING PROTEIN-ASSOCIATED FACTOR RNA POLYMERASE I SUBUNIT A"/>
    <property type="match status" value="1"/>
</dbReference>
<dbReference type="GO" id="GO:0000120">
    <property type="term" value="C:RNA polymerase I transcription regulator complex"/>
    <property type="evidence" value="ECO:0007669"/>
    <property type="project" value="InterPro"/>
</dbReference>
<evidence type="ECO:0000313" key="2">
    <source>
        <dbReference type="EMBL" id="EGF81030.1"/>
    </source>
</evidence>
<dbReference type="AlphaFoldDB" id="F4P209"/>
<dbReference type="RefSeq" id="XP_006678511.1">
    <property type="nucleotide sequence ID" value="XM_006678448.1"/>
</dbReference>